<organism evidence="1">
    <name type="scientific">Glycine soja</name>
    <name type="common">Wild soybean</name>
    <dbReference type="NCBI Taxonomy" id="3848"/>
    <lineage>
        <taxon>Eukaryota</taxon>
        <taxon>Viridiplantae</taxon>
        <taxon>Streptophyta</taxon>
        <taxon>Embryophyta</taxon>
        <taxon>Tracheophyta</taxon>
        <taxon>Spermatophyta</taxon>
        <taxon>Magnoliopsida</taxon>
        <taxon>eudicotyledons</taxon>
        <taxon>Gunneridae</taxon>
        <taxon>Pentapetalae</taxon>
        <taxon>rosids</taxon>
        <taxon>fabids</taxon>
        <taxon>Fabales</taxon>
        <taxon>Fabaceae</taxon>
        <taxon>Papilionoideae</taxon>
        <taxon>50 kb inversion clade</taxon>
        <taxon>NPAAA clade</taxon>
        <taxon>indigoferoid/millettioid clade</taxon>
        <taxon>Phaseoleae</taxon>
        <taxon>Glycine</taxon>
        <taxon>Glycine subgen. Soja</taxon>
    </lineage>
</organism>
<gene>
    <name evidence="2" type="ORF">D0Y65_012279</name>
    <name evidence="1" type="ORF">glysoja_030060</name>
</gene>
<evidence type="ECO:0000313" key="3">
    <source>
        <dbReference type="Proteomes" id="UP000289340"/>
    </source>
</evidence>
<protein>
    <submittedName>
        <fullName evidence="1">Uncharacterized protein</fullName>
    </submittedName>
</protein>
<name>A0A0B2SND1_GLYSO</name>
<dbReference type="EMBL" id="QZWG01000005">
    <property type="protein sequence ID" value="RZC12406.1"/>
    <property type="molecule type" value="Genomic_DNA"/>
</dbReference>
<dbReference type="EMBL" id="KN641517">
    <property type="protein sequence ID" value="KHN46059.1"/>
    <property type="molecule type" value="Genomic_DNA"/>
</dbReference>
<keyword evidence="3" id="KW-1185">Reference proteome</keyword>
<dbReference type="PANTHER" id="PTHR34569:SF17">
    <property type="entry name" value="UBIQUITIN-PROTEIN LIGASE ARKADIA-A, PUTATIVE-RELATED"/>
    <property type="match status" value="1"/>
</dbReference>
<dbReference type="PANTHER" id="PTHR34569">
    <property type="entry name" value="EXPRESSED PROTEIN"/>
    <property type="match status" value="1"/>
</dbReference>
<dbReference type="Proteomes" id="UP000289340">
    <property type="component" value="Chromosome 5"/>
</dbReference>
<sequence length="139" mass="15945">METQTGEIQSTSSLGIPRISSVARDSDLIENLQYTSLKDIICNTPARYYLTLYEGNEFDSTIAIRNELVKRAASVYLQSAALLVTRNQNCFVSFWERLKNRAASYSRWRVLDHANPFRACLDPIYQFLNHMFGSIRSLP</sequence>
<reference evidence="1" key="1">
    <citation type="submission" date="2014-07" db="EMBL/GenBank/DDBJ databases">
        <title>Identification of a novel salt tolerance gene in wild soybean by whole-genome sequencing.</title>
        <authorList>
            <person name="Lam H.-M."/>
            <person name="Qi X."/>
            <person name="Li M.-W."/>
            <person name="Liu X."/>
            <person name="Xie M."/>
            <person name="Ni M."/>
            <person name="Xu X."/>
        </authorList>
    </citation>
    <scope>NUCLEOTIDE SEQUENCE [LARGE SCALE GENOMIC DNA]</scope>
    <source>
        <tissue evidence="1">Root</tissue>
    </source>
</reference>
<evidence type="ECO:0000313" key="2">
    <source>
        <dbReference type="EMBL" id="RZC12406.1"/>
    </source>
</evidence>
<dbReference type="Proteomes" id="UP000053555">
    <property type="component" value="Unassembled WGS sequence"/>
</dbReference>
<dbReference type="AlphaFoldDB" id="A0A0B2SND1"/>
<evidence type="ECO:0000313" key="1">
    <source>
        <dbReference type="EMBL" id="KHN46059.1"/>
    </source>
</evidence>
<reference evidence="2 3" key="2">
    <citation type="submission" date="2018-09" db="EMBL/GenBank/DDBJ databases">
        <title>A high-quality reference genome of wild soybean provides a powerful tool to mine soybean genomes.</title>
        <authorList>
            <person name="Xie M."/>
            <person name="Chung C.Y.L."/>
            <person name="Li M.-W."/>
            <person name="Wong F.-L."/>
            <person name="Chan T.-F."/>
            <person name="Lam H.-M."/>
        </authorList>
    </citation>
    <scope>NUCLEOTIDE SEQUENCE [LARGE SCALE GENOMIC DNA]</scope>
    <source>
        <strain evidence="3">cv. W05</strain>
        <tissue evidence="2">Hypocotyl of etiolated seedlings</tissue>
    </source>
</reference>
<proteinExistence type="predicted"/>
<accession>A0A0B2SND1</accession>